<dbReference type="PANTHER" id="PTHR10015:SF427">
    <property type="entry name" value="HEAT SHOCK FACTOR PROTEIN"/>
    <property type="match status" value="1"/>
</dbReference>
<evidence type="ECO:0000256" key="1">
    <source>
        <dbReference type="ARBA" id="ARBA00004123"/>
    </source>
</evidence>
<keyword evidence="4" id="KW-0238">DNA-binding</keyword>
<keyword evidence="5" id="KW-0804">Transcription</keyword>
<keyword evidence="3" id="KW-0805">Transcription regulation</keyword>
<feature type="domain" description="HSF-type DNA-binding" evidence="8">
    <location>
        <begin position="10"/>
        <end position="113"/>
    </location>
</feature>
<evidence type="ECO:0000313" key="10">
    <source>
        <dbReference type="Proteomes" id="UP001430953"/>
    </source>
</evidence>
<dbReference type="Pfam" id="PF00447">
    <property type="entry name" value="HSF_DNA-bind"/>
    <property type="match status" value="1"/>
</dbReference>
<keyword evidence="6" id="KW-0539">Nucleus</keyword>
<proteinExistence type="inferred from homology"/>
<dbReference type="AlphaFoldDB" id="A0AAW2EPJ6"/>
<dbReference type="EMBL" id="JADYXP020000020">
    <property type="protein sequence ID" value="KAL0104264.1"/>
    <property type="molecule type" value="Genomic_DNA"/>
</dbReference>
<comment type="similarity">
    <text evidence="2 7">Belongs to the HSF family.</text>
</comment>
<dbReference type="PRINTS" id="PR00056">
    <property type="entry name" value="HSFDOMAIN"/>
</dbReference>
<dbReference type="Gene3D" id="1.10.10.10">
    <property type="entry name" value="Winged helix-like DNA-binding domain superfamily/Winged helix DNA-binding domain"/>
    <property type="match status" value="1"/>
</dbReference>
<organism evidence="9 10">
    <name type="scientific">Cardiocondyla obscurior</name>
    <dbReference type="NCBI Taxonomy" id="286306"/>
    <lineage>
        <taxon>Eukaryota</taxon>
        <taxon>Metazoa</taxon>
        <taxon>Ecdysozoa</taxon>
        <taxon>Arthropoda</taxon>
        <taxon>Hexapoda</taxon>
        <taxon>Insecta</taxon>
        <taxon>Pterygota</taxon>
        <taxon>Neoptera</taxon>
        <taxon>Endopterygota</taxon>
        <taxon>Hymenoptera</taxon>
        <taxon>Apocrita</taxon>
        <taxon>Aculeata</taxon>
        <taxon>Formicoidea</taxon>
        <taxon>Formicidae</taxon>
        <taxon>Myrmicinae</taxon>
        <taxon>Cardiocondyla</taxon>
    </lineage>
</organism>
<dbReference type="GO" id="GO:0005634">
    <property type="term" value="C:nucleus"/>
    <property type="evidence" value="ECO:0007669"/>
    <property type="project" value="UniProtKB-SubCell"/>
</dbReference>
<keyword evidence="10" id="KW-1185">Reference proteome</keyword>
<accession>A0AAW2EPJ6</accession>
<dbReference type="FunFam" id="1.10.10.10:FF:000027">
    <property type="entry name" value="Heat shock transcription factor 1"/>
    <property type="match status" value="1"/>
</dbReference>
<reference evidence="9 10" key="1">
    <citation type="submission" date="2023-03" db="EMBL/GenBank/DDBJ databases">
        <title>High recombination rates correlate with genetic variation in Cardiocondyla obscurior ants.</title>
        <authorList>
            <person name="Errbii M."/>
        </authorList>
    </citation>
    <scope>NUCLEOTIDE SEQUENCE [LARGE SCALE GENOMIC DNA]</scope>
    <source>
        <strain evidence="9">Alpha-2009</strain>
        <tissue evidence="9">Whole body</tissue>
    </source>
</reference>
<evidence type="ECO:0000256" key="3">
    <source>
        <dbReference type="ARBA" id="ARBA00023015"/>
    </source>
</evidence>
<gene>
    <name evidence="9" type="ORF">PUN28_017172</name>
</gene>
<protein>
    <recommendedName>
        <fullName evidence="8">HSF-type DNA-binding domain-containing protein</fullName>
    </recommendedName>
</protein>
<dbReference type="SMART" id="SM00415">
    <property type="entry name" value="HSF"/>
    <property type="match status" value="1"/>
</dbReference>
<dbReference type="GO" id="GO:0003700">
    <property type="term" value="F:DNA-binding transcription factor activity"/>
    <property type="evidence" value="ECO:0007669"/>
    <property type="project" value="InterPro"/>
</dbReference>
<evidence type="ECO:0000256" key="2">
    <source>
        <dbReference type="ARBA" id="ARBA00006403"/>
    </source>
</evidence>
<evidence type="ECO:0000256" key="6">
    <source>
        <dbReference type="ARBA" id="ARBA00023242"/>
    </source>
</evidence>
<dbReference type="GO" id="GO:0043565">
    <property type="term" value="F:sequence-specific DNA binding"/>
    <property type="evidence" value="ECO:0007669"/>
    <property type="project" value="InterPro"/>
</dbReference>
<dbReference type="InterPro" id="IPR000232">
    <property type="entry name" value="HSF_DNA-bd"/>
</dbReference>
<sequence length="650" mass="73927">MHTTSDLGANVPAFLAKLWKMVEDPKTNSLISWAPNGRSFFIRNQSKFTMDLLPIYYKHNNMASFIRQLNMYGFHKKVSVELGGLKCDKDEIEFAHQYFCKDQPYLVEKIKRKVANKNQDTTLATIKPELVSKMLAEVKNMRGRQENMDSTLNEMKLENATLWRELAMLRQKHLKQQQIINKLIQFLVTLVQPSRSGLSVKRRYPLMINDSSRSHKQTKLSKSQECPMGPVIHELDASEPDVDLGYNVAEILESKTPNVQSPQEHNEIPTDDEINMETIQFNKSSIENPTVEVKKKRVGKHKKKRKNKVPVRILIPSLENGKKSRTELHMLEISTDEDEPVTLLKNKPIDLKPVPMATMRSSKLAAMAANIKSQDDNDIDNDIDIDGTPADLEDNMESLDNDASMMKLEDILIVPEMLDNSNIQNNVRTNQEDNSNYNKINKKPNQVDGERSILMTSNNEQRNENKMEMSLQKENNNCDKADPSSSKDLSVSRVTSGMAETNYRLGPMQVHTNNGDEMDNHLECMQTDLDNLRELLRDERYSIDSNTLYTLFNTDDMYGLPFSSELNVNCKEENNDHIISDSANRSAGGELMAYNPSSSLLDFDDDMLLGNASSSNQDLQLNLYADPLSLEDTKSSLFEALTNNNANTKS</sequence>
<evidence type="ECO:0000256" key="7">
    <source>
        <dbReference type="RuleBase" id="RU004020"/>
    </source>
</evidence>
<dbReference type="Proteomes" id="UP001430953">
    <property type="component" value="Unassembled WGS sequence"/>
</dbReference>
<evidence type="ECO:0000256" key="5">
    <source>
        <dbReference type="ARBA" id="ARBA00023163"/>
    </source>
</evidence>
<comment type="caution">
    <text evidence="9">The sequence shown here is derived from an EMBL/GenBank/DDBJ whole genome shotgun (WGS) entry which is preliminary data.</text>
</comment>
<evidence type="ECO:0000256" key="4">
    <source>
        <dbReference type="ARBA" id="ARBA00023125"/>
    </source>
</evidence>
<dbReference type="SUPFAM" id="SSF46785">
    <property type="entry name" value="Winged helix' DNA-binding domain"/>
    <property type="match status" value="1"/>
</dbReference>
<evidence type="ECO:0000313" key="9">
    <source>
        <dbReference type="EMBL" id="KAL0104264.1"/>
    </source>
</evidence>
<name>A0AAW2EPJ6_9HYME</name>
<dbReference type="InterPro" id="IPR036390">
    <property type="entry name" value="WH_DNA-bd_sf"/>
</dbReference>
<dbReference type="InterPro" id="IPR036388">
    <property type="entry name" value="WH-like_DNA-bd_sf"/>
</dbReference>
<dbReference type="PANTHER" id="PTHR10015">
    <property type="entry name" value="HEAT SHOCK TRANSCRIPTION FACTOR"/>
    <property type="match status" value="1"/>
</dbReference>
<comment type="subcellular location">
    <subcellularLocation>
        <location evidence="1">Nucleus</location>
    </subcellularLocation>
</comment>
<evidence type="ECO:0000259" key="8">
    <source>
        <dbReference type="SMART" id="SM00415"/>
    </source>
</evidence>